<protein>
    <recommendedName>
        <fullName evidence="2">BPTI/Kunitz inhibitor domain-containing protein</fullName>
    </recommendedName>
</protein>
<name>A0A669CYK4_ORENI</name>
<evidence type="ECO:0000259" key="2">
    <source>
        <dbReference type="PROSITE" id="PS50279"/>
    </source>
</evidence>
<dbReference type="GO" id="GO:0004867">
    <property type="term" value="F:serine-type endopeptidase inhibitor activity"/>
    <property type="evidence" value="ECO:0007669"/>
    <property type="project" value="InterPro"/>
</dbReference>
<evidence type="ECO:0000313" key="4">
    <source>
        <dbReference type="Proteomes" id="UP000005207"/>
    </source>
</evidence>
<dbReference type="Pfam" id="PF00014">
    <property type="entry name" value="Kunitz_BPTI"/>
    <property type="match status" value="3"/>
</dbReference>
<dbReference type="CDD" id="cd22593">
    <property type="entry name" value="Kunitz_conkunitzin"/>
    <property type="match status" value="1"/>
</dbReference>
<dbReference type="GO" id="GO:0005615">
    <property type="term" value="C:extracellular space"/>
    <property type="evidence" value="ECO:0007669"/>
    <property type="project" value="TreeGrafter"/>
</dbReference>
<organism evidence="3 4">
    <name type="scientific">Oreochromis niloticus</name>
    <name type="common">Nile tilapia</name>
    <name type="synonym">Tilapia nilotica</name>
    <dbReference type="NCBI Taxonomy" id="8128"/>
    <lineage>
        <taxon>Eukaryota</taxon>
        <taxon>Metazoa</taxon>
        <taxon>Chordata</taxon>
        <taxon>Craniata</taxon>
        <taxon>Vertebrata</taxon>
        <taxon>Euteleostomi</taxon>
        <taxon>Actinopterygii</taxon>
        <taxon>Neopterygii</taxon>
        <taxon>Teleostei</taxon>
        <taxon>Neoteleostei</taxon>
        <taxon>Acanthomorphata</taxon>
        <taxon>Ovalentaria</taxon>
        <taxon>Cichlomorphae</taxon>
        <taxon>Cichliformes</taxon>
        <taxon>Cichlidae</taxon>
        <taxon>African cichlids</taxon>
        <taxon>Pseudocrenilabrinae</taxon>
        <taxon>Oreochromini</taxon>
        <taxon>Oreochromis</taxon>
    </lineage>
</organism>
<proteinExistence type="predicted"/>
<dbReference type="PROSITE" id="PS50279">
    <property type="entry name" value="BPTI_KUNITZ_2"/>
    <property type="match status" value="3"/>
</dbReference>
<reference evidence="4" key="1">
    <citation type="submission" date="2012-01" db="EMBL/GenBank/DDBJ databases">
        <title>The Genome Sequence of Oreochromis niloticus (Nile Tilapia).</title>
        <authorList>
            <consortium name="Broad Institute Genome Assembly Team"/>
            <consortium name="Broad Institute Sequencing Platform"/>
            <person name="Di Palma F."/>
            <person name="Johnson J."/>
            <person name="Lander E.S."/>
            <person name="Lindblad-Toh K."/>
        </authorList>
    </citation>
    <scope>NUCLEOTIDE SEQUENCE [LARGE SCALE GENOMIC DNA]</scope>
</reference>
<feature type="domain" description="BPTI/Kunitz inhibitor" evidence="2">
    <location>
        <begin position="113"/>
        <end position="165"/>
    </location>
</feature>
<accession>A0A669CYK4</accession>
<evidence type="ECO:0000256" key="1">
    <source>
        <dbReference type="ARBA" id="ARBA00023157"/>
    </source>
</evidence>
<dbReference type="InterPro" id="IPR020901">
    <property type="entry name" value="Prtase_inh_Kunz-CS"/>
</dbReference>
<keyword evidence="4" id="KW-1185">Reference proteome</keyword>
<dbReference type="PANTHER" id="PTHR10083:SF373">
    <property type="entry name" value="SERINE PEPTIDASE INHIBITOR, KUNITZ TYPE, 2"/>
    <property type="match status" value="1"/>
</dbReference>
<dbReference type="Ensembl" id="ENSONIT00000039653.1">
    <property type="protein sequence ID" value="ENSONIP00000052522.1"/>
    <property type="gene ID" value="ENSONIG00000015361.2"/>
</dbReference>
<dbReference type="InterPro" id="IPR036880">
    <property type="entry name" value="Kunitz_BPTI_sf"/>
</dbReference>
<dbReference type="Gene3D" id="4.10.410.10">
    <property type="entry name" value="Pancreatic trypsin inhibitor Kunitz domain"/>
    <property type="match status" value="3"/>
</dbReference>
<dbReference type="PANTHER" id="PTHR10083">
    <property type="entry name" value="KUNITZ-TYPE PROTEASE INHIBITOR-RELATED"/>
    <property type="match status" value="1"/>
</dbReference>
<dbReference type="InterPro" id="IPR050098">
    <property type="entry name" value="TFPI/VKTCI-like"/>
</dbReference>
<dbReference type="InterPro" id="IPR002223">
    <property type="entry name" value="Kunitz_BPTI"/>
</dbReference>
<dbReference type="SUPFAM" id="SSF57362">
    <property type="entry name" value="BPTI-like"/>
    <property type="match status" value="3"/>
</dbReference>
<feature type="domain" description="BPTI/Kunitz inhibitor" evidence="2">
    <location>
        <begin position="50"/>
        <end position="100"/>
    </location>
</feature>
<sequence length="260" mass="29750">MFKLTSKILKLYFRSLLTSCSYCDLQVNNDCLLFLPMVFTTHLIPRKYFCLLPPDVGQGTSFTFAVHYDVNKDQCTPFLYNGQGGNANRFENERECMRNCSPNAENIYPMDGCTLEKAEGECNGKYLRYYYDSIDKKYQCSPFIYKGEGGNANRFENEAECMRNCSPNAENIYPMDACLLKRTEGGCNGNCVKYYYDSRDEKCKEFIWTGCFGNGNRFHDYNSCNSTCSGVKGKNSHTHLSFTVTFTLAVVKQSKKKKNP</sequence>
<dbReference type="SMART" id="SM00131">
    <property type="entry name" value="KU"/>
    <property type="match status" value="3"/>
</dbReference>
<keyword evidence="1" id="KW-1015">Disulfide bond</keyword>
<dbReference type="PRINTS" id="PR00759">
    <property type="entry name" value="BASICPTASE"/>
</dbReference>
<dbReference type="PROSITE" id="PS00280">
    <property type="entry name" value="BPTI_KUNITZ_1"/>
    <property type="match status" value="1"/>
</dbReference>
<dbReference type="Proteomes" id="UP000005207">
    <property type="component" value="Linkage group LG7"/>
</dbReference>
<evidence type="ECO:0000313" key="3">
    <source>
        <dbReference type="Ensembl" id="ENSONIP00000052522.1"/>
    </source>
</evidence>
<dbReference type="CDD" id="cd00109">
    <property type="entry name" value="Kunitz-type"/>
    <property type="match status" value="2"/>
</dbReference>
<dbReference type="GeneTree" id="ENSGT00940000173891"/>
<feature type="domain" description="BPTI/Kunitz inhibitor" evidence="2">
    <location>
        <begin position="178"/>
        <end position="228"/>
    </location>
</feature>
<dbReference type="InParanoid" id="A0A669CYK4"/>
<dbReference type="AlphaFoldDB" id="A0A669CYK4"/>
<reference evidence="3" key="2">
    <citation type="submission" date="2025-08" db="UniProtKB">
        <authorList>
            <consortium name="Ensembl"/>
        </authorList>
    </citation>
    <scope>IDENTIFICATION</scope>
</reference>
<reference evidence="3" key="3">
    <citation type="submission" date="2025-09" db="UniProtKB">
        <authorList>
            <consortium name="Ensembl"/>
        </authorList>
    </citation>
    <scope>IDENTIFICATION</scope>
</reference>